<evidence type="ECO:0000259" key="15">
    <source>
        <dbReference type="Pfam" id="PF23259"/>
    </source>
</evidence>
<dbReference type="AlphaFoldDB" id="A0AAP0GAQ2"/>
<feature type="transmembrane region" description="Helical" evidence="12">
    <location>
        <begin position="360"/>
        <end position="382"/>
    </location>
</feature>
<evidence type="ECO:0000313" key="17">
    <source>
        <dbReference type="Proteomes" id="UP001418222"/>
    </source>
</evidence>
<evidence type="ECO:0000259" key="13">
    <source>
        <dbReference type="Pfam" id="PF00999"/>
    </source>
</evidence>
<evidence type="ECO:0000256" key="2">
    <source>
        <dbReference type="ARBA" id="ARBA00004119"/>
    </source>
</evidence>
<accession>A0AAP0GAQ2</accession>
<comment type="caution">
    <text evidence="16">The sequence shown here is derived from an EMBL/GenBank/DDBJ whole genome shotgun (WGS) entry which is preliminary data.</text>
</comment>
<evidence type="ECO:0000259" key="14">
    <source>
        <dbReference type="Pfam" id="PF23256"/>
    </source>
</evidence>
<evidence type="ECO:0000256" key="12">
    <source>
        <dbReference type="SAM" id="Phobius"/>
    </source>
</evidence>
<dbReference type="Gene3D" id="1.20.1530.20">
    <property type="match status" value="1"/>
</dbReference>
<keyword evidence="10 12" id="KW-0472">Membrane</keyword>
<evidence type="ECO:0000256" key="1">
    <source>
        <dbReference type="ARBA" id="ARBA00003198"/>
    </source>
</evidence>
<feature type="transmembrane region" description="Helical" evidence="12">
    <location>
        <begin position="278"/>
        <end position="297"/>
    </location>
</feature>
<gene>
    <name evidence="16" type="primary">CHX15</name>
    <name evidence="16" type="ORF">KSP39_PZI005857</name>
</gene>
<dbReference type="Pfam" id="PF23256">
    <property type="entry name" value="CHX17_2nd"/>
    <property type="match status" value="1"/>
</dbReference>
<feature type="transmembrane region" description="Helical" evidence="12">
    <location>
        <begin position="333"/>
        <end position="354"/>
    </location>
</feature>
<dbReference type="GO" id="GO:0012505">
    <property type="term" value="C:endomembrane system"/>
    <property type="evidence" value="ECO:0007669"/>
    <property type="project" value="TreeGrafter"/>
</dbReference>
<keyword evidence="8 12" id="KW-1133">Transmembrane helix</keyword>
<proteinExistence type="inferred from homology"/>
<dbReference type="InterPro" id="IPR057290">
    <property type="entry name" value="CHX17_C"/>
</dbReference>
<evidence type="ECO:0000256" key="7">
    <source>
        <dbReference type="ARBA" id="ARBA00022958"/>
    </source>
</evidence>
<evidence type="ECO:0000256" key="4">
    <source>
        <dbReference type="ARBA" id="ARBA00022448"/>
    </source>
</evidence>
<evidence type="ECO:0000256" key="3">
    <source>
        <dbReference type="ARBA" id="ARBA00004141"/>
    </source>
</evidence>
<evidence type="ECO:0000256" key="11">
    <source>
        <dbReference type="ARBA" id="ARBA00038341"/>
    </source>
</evidence>
<reference evidence="16 17" key="1">
    <citation type="journal article" date="2022" name="Nat. Plants">
        <title>Genomes of leafy and leafless Platanthera orchids illuminate the evolution of mycoheterotrophy.</title>
        <authorList>
            <person name="Li M.H."/>
            <person name="Liu K.W."/>
            <person name="Li Z."/>
            <person name="Lu H.C."/>
            <person name="Ye Q.L."/>
            <person name="Zhang D."/>
            <person name="Wang J.Y."/>
            <person name="Li Y.F."/>
            <person name="Zhong Z.M."/>
            <person name="Liu X."/>
            <person name="Yu X."/>
            <person name="Liu D.K."/>
            <person name="Tu X.D."/>
            <person name="Liu B."/>
            <person name="Hao Y."/>
            <person name="Liao X.Y."/>
            <person name="Jiang Y.T."/>
            <person name="Sun W.H."/>
            <person name="Chen J."/>
            <person name="Chen Y.Q."/>
            <person name="Ai Y."/>
            <person name="Zhai J.W."/>
            <person name="Wu S.S."/>
            <person name="Zhou Z."/>
            <person name="Hsiao Y.Y."/>
            <person name="Wu W.L."/>
            <person name="Chen Y.Y."/>
            <person name="Lin Y.F."/>
            <person name="Hsu J.L."/>
            <person name="Li C.Y."/>
            <person name="Wang Z.W."/>
            <person name="Zhao X."/>
            <person name="Zhong W.Y."/>
            <person name="Ma X.K."/>
            <person name="Ma L."/>
            <person name="Huang J."/>
            <person name="Chen G.Z."/>
            <person name="Huang M.Z."/>
            <person name="Huang L."/>
            <person name="Peng D.H."/>
            <person name="Luo Y.B."/>
            <person name="Zou S.Q."/>
            <person name="Chen S.P."/>
            <person name="Lan S."/>
            <person name="Tsai W.C."/>
            <person name="Van de Peer Y."/>
            <person name="Liu Z.J."/>
        </authorList>
    </citation>
    <scope>NUCLEOTIDE SEQUENCE [LARGE SCALE GENOMIC DNA]</scope>
    <source>
        <strain evidence="16">Lor287</strain>
    </source>
</reference>
<comment type="subcellular location">
    <subcellularLocation>
        <location evidence="3">Membrane</location>
        <topology evidence="3">Multi-pass membrane protein</topology>
    </subcellularLocation>
    <subcellularLocation>
        <location evidence="2">Plastid</location>
        <location evidence="2">Chloroplast envelope</location>
    </subcellularLocation>
</comment>
<sequence length="812" mass="89584">MAIVTPQEFYANFTSEGKSIFCYDAVQTTSPGIWLVDNPLMFSFPLLLFQLTLIFLFTRITQSIFSHLFIPIHISQIIGGIILGPSCLGRYRPFENIMYSPVSWEQLNLISVLALFLFYFLTGLKTDLSMIPKAGKKAFAIAITGAILPSIFVVLIDYSCKSIIPTRFRENSVILITMYLWSGTSYIVVSCALANLNLLTSKLGRLVMSASVINEFTNLFGRCALSSYMLATKSHSIAMGVTSMVAYLAFLVFLVFVARPLTILAIKRTPEGRMLNDACFIGVLVLVMGCGFIGELIGSRSLAAPFFLGLILPGGAPLGVTMVEKLERMVEGVFLPVLLALVGIRMDVASLKFVSMDLKILLLFLIIVTVGKFLGAMLPCFYCKMPIRECLAVGLMMTSKGIFEAARACKLQDLKVLDMQLFTIVVLAVVIVGGSSAPLIKHIYRPEDRFVAYKRRAVQFLKRDSELRILTCIHGEEHVNAVLTLLKIMRPPTIAPICLYPIHLKPLVGRAATLLLPYTCHRTPYDAPSSSSSDTDRIFNAFFQAEQLHSAHCSILPYVCISPYATMHEDICSLALDKKVFLILVPFHKQLDIDGSSTIPIPAIQAVNSSVLRFAPCSVAVLVNHSPVEENTTFRSGTLPSPAVYFFGGPDDREALACGLRMAEDPAVGLTVVRFRHHEALLDGAEERLDEMMLEDVRMRRVGGSRVVYREEVVRDAEEIIEVIRELSGGFTLLLVGRGGGKEIPLMSGLSAWSEYPQLGIIGDLLASTDFGSRVSTLVVQQQRWVAGNRLSENASISKHAVPREEDEDEDD</sequence>
<comment type="function">
    <text evidence="1">May function as sodium-coupled metabolite transporter across the chloroplast envelope.</text>
</comment>
<keyword evidence="4" id="KW-0813">Transport</keyword>
<dbReference type="InterPro" id="IPR038770">
    <property type="entry name" value="Na+/solute_symporter_sf"/>
</dbReference>
<feature type="transmembrane region" description="Helical" evidence="12">
    <location>
        <begin position="106"/>
        <end position="126"/>
    </location>
</feature>
<evidence type="ECO:0000256" key="8">
    <source>
        <dbReference type="ARBA" id="ARBA00022989"/>
    </source>
</evidence>
<feature type="domain" description="Cation/H(+) antiporter central" evidence="14">
    <location>
        <begin position="498"/>
        <end position="625"/>
    </location>
</feature>
<feature type="transmembrane region" description="Helical" evidence="12">
    <location>
        <begin position="303"/>
        <end position="321"/>
    </location>
</feature>
<keyword evidence="17" id="KW-1185">Reference proteome</keyword>
<organism evidence="16 17">
    <name type="scientific">Platanthera zijinensis</name>
    <dbReference type="NCBI Taxonomy" id="2320716"/>
    <lineage>
        <taxon>Eukaryota</taxon>
        <taxon>Viridiplantae</taxon>
        <taxon>Streptophyta</taxon>
        <taxon>Embryophyta</taxon>
        <taxon>Tracheophyta</taxon>
        <taxon>Spermatophyta</taxon>
        <taxon>Magnoliopsida</taxon>
        <taxon>Liliopsida</taxon>
        <taxon>Asparagales</taxon>
        <taxon>Orchidaceae</taxon>
        <taxon>Orchidoideae</taxon>
        <taxon>Orchideae</taxon>
        <taxon>Orchidinae</taxon>
        <taxon>Platanthera</taxon>
    </lineage>
</organism>
<dbReference type="PANTHER" id="PTHR32468">
    <property type="entry name" value="CATION/H + ANTIPORTER"/>
    <property type="match status" value="1"/>
</dbReference>
<dbReference type="Pfam" id="PF23259">
    <property type="entry name" value="CHX17_C"/>
    <property type="match status" value="1"/>
</dbReference>
<feature type="domain" description="Cation/H+ exchanger transmembrane" evidence="13">
    <location>
        <begin position="55"/>
        <end position="432"/>
    </location>
</feature>
<keyword evidence="6 12" id="KW-0812">Transmembrane</keyword>
<feature type="transmembrane region" description="Helical" evidence="12">
    <location>
        <begin position="40"/>
        <end position="57"/>
    </location>
</feature>
<dbReference type="GO" id="GO:0009941">
    <property type="term" value="C:chloroplast envelope"/>
    <property type="evidence" value="ECO:0007669"/>
    <property type="project" value="UniProtKB-SubCell"/>
</dbReference>
<dbReference type="InterPro" id="IPR057291">
    <property type="entry name" value="CHX17_2nd"/>
</dbReference>
<dbReference type="Proteomes" id="UP001418222">
    <property type="component" value="Unassembled WGS sequence"/>
</dbReference>
<evidence type="ECO:0000256" key="9">
    <source>
        <dbReference type="ARBA" id="ARBA00023065"/>
    </source>
</evidence>
<name>A0AAP0GAQ2_9ASPA</name>
<feature type="transmembrane region" description="Helical" evidence="12">
    <location>
        <begin position="421"/>
        <end position="440"/>
    </location>
</feature>
<dbReference type="GO" id="GO:0016020">
    <property type="term" value="C:membrane"/>
    <property type="evidence" value="ECO:0007669"/>
    <property type="project" value="UniProtKB-SubCell"/>
</dbReference>
<dbReference type="InterPro" id="IPR006153">
    <property type="entry name" value="Cation/H_exchanger_TM"/>
</dbReference>
<dbReference type="InterPro" id="IPR050794">
    <property type="entry name" value="CPA2_transporter"/>
</dbReference>
<evidence type="ECO:0000256" key="10">
    <source>
        <dbReference type="ARBA" id="ARBA00023136"/>
    </source>
</evidence>
<feature type="transmembrane region" description="Helical" evidence="12">
    <location>
        <begin position="64"/>
        <end position="86"/>
    </location>
</feature>
<dbReference type="GO" id="GO:0015297">
    <property type="term" value="F:antiporter activity"/>
    <property type="evidence" value="ECO:0007669"/>
    <property type="project" value="InterPro"/>
</dbReference>
<keyword evidence="9" id="KW-0406">Ion transport</keyword>
<dbReference type="GO" id="GO:1902600">
    <property type="term" value="P:proton transmembrane transport"/>
    <property type="evidence" value="ECO:0007669"/>
    <property type="project" value="InterPro"/>
</dbReference>
<keyword evidence="7" id="KW-0630">Potassium</keyword>
<comment type="similarity">
    <text evidence="11">Belongs to the monovalent cation:proton antiporter 2 (CPA2) transporter (TC 2.A.37) family. CHX (TC 2.A.37.4) subfamily.</text>
</comment>
<evidence type="ECO:0000256" key="6">
    <source>
        <dbReference type="ARBA" id="ARBA00022692"/>
    </source>
</evidence>
<dbReference type="Pfam" id="PF00999">
    <property type="entry name" value="Na_H_Exchanger"/>
    <property type="match status" value="1"/>
</dbReference>
<evidence type="ECO:0000256" key="5">
    <source>
        <dbReference type="ARBA" id="ARBA00022538"/>
    </source>
</evidence>
<feature type="domain" description="Cation/H(+) antiporter C-terminal" evidence="15">
    <location>
        <begin position="643"/>
        <end position="783"/>
    </location>
</feature>
<evidence type="ECO:0000313" key="16">
    <source>
        <dbReference type="EMBL" id="KAK8948605.1"/>
    </source>
</evidence>
<feature type="transmembrane region" description="Helical" evidence="12">
    <location>
        <begin position="138"/>
        <end position="158"/>
    </location>
</feature>
<keyword evidence="5" id="KW-0633">Potassium transport</keyword>
<feature type="transmembrane region" description="Helical" evidence="12">
    <location>
        <begin position="237"/>
        <end position="257"/>
    </location>
</feature>
<dbReference type="GO" id="GO:0006885">
    <property type="term" value="P:regulation of pH"/>
    <property type="evidence" value="ECO:0007669"/>
    <property type="project" value="TreeGrafter"/>
</dbReference>
<dbReference type="EMBL" id="JBBWWQ010000004">
    <property type="protein sequence ID" value="KAK8948605.1"/>
    <property type="molecule type" value="Genomic_DNA"/>
</dbReference>
<dbReference type="GO" id="GO:0006813">
    <property type="term" value="P:potassium ion transport"/>
    <property type="evidence" value="ECO:0007669"/>
    <property type="project" value="UniProtKB-KW"/>
</dbReference>
<protein>
    <submittedName>
        <fullName evidence="16">Cation/H(+) antiporter 15</fullName>
    </submittedName>
</protein>
<feature type="transmembrane region" description="Helical" evidence="12">
    <location>
        <begin position="178"/>
        <end position="200"/>
    </location>
</feature>
<dbReference type="PANTHER" id="PTHR32468:SF102">
    <property type="entry name" value="OS08G0117800 PROTEIN"/>
    <property type="match status" value="1"/>
</dbReference>